<gene>
    <name evidence="3" type="ORF">AARE701A_LOCUS17770</name>
</gene>
<dbReference type="Gene3D" id="3.40.33.10">
    <property type="entry name" value="CAP"/>
    <property type="match status" value="1"/>
</dbReference>
<dbReference type="SUPFAM" id="SSF55797">
    <property type="entry name" value="PR-1-like"/>
    <property type="match status" value="1"/>
</dbReference>
<evidence type="ECO:0000313" key="4">
    <source>
        <dbReference type="Proteomes" id="UP000682877"/>
    </source>
</evidence>
<reference evidence="3" key="1">
    <citation type="submission" date="2021-01" db="EMBL/GenBank/DDBJ databases">
        <authorList>
            <person name="Bezrukov I."/>
        </authorList>
    </citation>
    <scope>NUCLEOTIDE SEQUENCE</scope>
</reference>
<name>A0A8S2AQD0_ARAAE</name>
<accession>A0A8S2AQD0</accession>
<dbReference type="SMART" id="SM00198">
    <property type="entry name" value="SCP"/>
    <property type="match status" value="1"/>
</dbReference>
<dbReference type="Proteomes" id="UP000682877">
    <property type="component" value="Chromosome 7"/>
</dbReference>
<keyword evidence="1" id="KW-0732">Signal</keyword>
<feature type="chain" id="PRO_5035933041" description="SCP domain-containing protein" evidence="1">
    <location>
        <begin position="28"/>
        <end position="254"/>
    </location>
</feature>
<dbReference type="PROSITE" id="PS01009">
    <property type="entry name" value="CRISP_1"/>
    <property type="match status" value="1"/>
</dbReference>
<dbReference type="InterPro" id="IPR018244">
    <property type="entry name" value="Allrgn_V5/Tpx1_CS"/>
</dbReference>
<dbReference type="InterPro" id="IPR035940">
    <property type="entry name" value="CAP_sf"/>
</dbReference>
<dbReference type="FunFam" id="3.40.33.10:FF:000004">
    <property type="entry name" value="CAP, cysteine-rich secretory protein, antigen 5"/>
    <property type="match status" value="1"/>
</dbReference>
<dbReference type="PRINTS" id="PR00837">
    <property type="entry name" value="V5TPXLIKE"/>
</dbReference>
<sequence length="254" mass="28544">MKMFTSPQTLVLLALALVLAFAVPLKAQNRPKDYLAVHNRARDNVGVPHIKWHAGAARYAWNYAQIRKRDCRLTHSNSGGRYGENLAWSSGDMSGAAAVRLWVKEKSDYFYKSNTCRAGKQCGHYTQVVWKKSKWVGCAKVKCDNGGTFVTCNYFPPGNHTGPIISHMSNEIANEALNSICTLLPDHSFYGMCVSWIQQLVEVLLKGGSEMFEVPMELRYNFLYNFQMACPSPTMDPPDRLVVQLASAWDIEVI</sequence>
<dbReference type="AlphaFoldDB" id="A0A8S2AQD0"/>
<evidence type="ECO:0000313" key="3">
    <source>
        <dbReference type="EMBL" id="CAE6161203.1"/>
    </source>
</evidence>
<feature type="signal peptide" evidence="1">
    <location>
        <begin position="1"/>
        <end position="27"/>
    </location>
</feature>
<evidence type="ECO:0000256" key="1">
    <source>
        <dbReference type="SAM" id="SignalP"/>
    </source>
</evidence>
<dbReference type="PANTHER" id="PTHR10334">
    <property type="entry name" value="CYSTEINE-RICH SECRETORY PROTEIN-RELATED"/>
    <property type="match status" value="1"/>
</dbReference>
<dbReference type="InterPro" id="IPR057599">
    <property type="entry name" value="TORTIFOLIA1/TORL1-2_C"/>
</dbReference>
<dbReference type="InterPro" id="IPR014044">
    <property type="entry name" value="CAP_dom"/>
</dbReference>
<keyword evidence="4" id="KW-1185">Reference proteome</keyword>
<dbReference type="Pfam" id="PF24713">
    <property type="entry name" value="TOR1L1_C"/>
    <property type="match status" value="1"/>
</dbReference>
<proteinExistence type="predicted"/>
<evidence type="ECO:0000259" key="2">
    <source>
        <dbReference type="SMART" id="SM00198"/>
    </source>
</evidence>
<dbReference type="EMBL" id="LR999457">
    <property type="protein sequence ID" value="CAE6161203.1"/>
    <property type="molecule type" value="Genomic_DNA"/>
</dbReference>
<dbReference type="CDD" id="cd05381">
    <property type="entry name" value="CAP_PR-1"/>
    <property type="match status" value="1"/>
</dbReference>
<feature type="domain" description="SCP" evidence="2">
    <location>
        <begin position="29"/>
        <end position="162"/>
    </location>
</feature>
<dbReference type="Pfam" id="PF00188">
    <property type="entry name" value="CAP"/>
    <property type="match status" value="1"/>
</dbReference>
<protein>
    <recommendedName>
        <fullName evidence="2">SCP domain-containing protein</fullName>
    </recommendedName>
</protein>
<dbReference type="GO" id="GO:0005576">
    <property type="term" value="C:extracellular region"/>
    <property type="evidence" value="ECO:0007669"/>
    <property type="project" value="InterPro"/>
</dbReference>
<dbReference type="InterPro" id="IPR001283">
    <property type="entry name" value="CRISP-related"/>
</dbReference>
<organism evidence="3 4">
    <name type="scientific">Arabidopsis arenosa</name>
    <name type="common">Sand rock-cress</name>
    <name type="synonym">Cardaminopsis arenosa</name>
    <dbReference type="NCBI Taxonomy" id="38785"/>
    <lineage>
        <taxon>Eukaryota</taxon>
        <taxon>Viridiplantae</taxon>
        <taxon>Streptophyta</taxon>
        <taxon>Embryophyta</taxon>
        <taxon>Tracheophyta</taxon>
        <taxon>Spermatophyta</taxon>
        <taxon>Magnoliopsida</taxon>
        <taxon>eudicotyledons</taxon>
        <taxon>Gunneridae</taxon>
        <taxon>Pentapetalae</taxon>
        <taxon>rosids</taxon>
        <taxon>malvids</taxon>
        <taxon>Brassicales</taxon>
        <taxon>Brassicaceae</taxon>
        <taxon>Camelineae</taxon>
        <taxon>Arabidopsis</taxon>
    </lineage>
</organism>